<dbReference type="AlphaFoldDB" id="A0A6A6U6G0"/>
<dbReference type="Proteomes" id="UP000799302">
    <property type="component" value="Unassembled WGS sequence"/>
</dbReference>
<feature type="region of interest" description="Disordered" evidence="6">
    <location>
        <begin position="325"/>
        <end position="386"/>
    </location>
</feature>
<dbReference type="GO" id="GO:0007131">
    <property type="term" value="P:reciprocal meiotic recombination"/>
    <property type="evidence" value="ECO:0007669"/>
    <property type="project" value="InterPro"/>
</dbReference>
<dbReference type="InterPro" id="IPR013083">
    <property type="entry name" value="Znf_RING/FYVE/PHD"/>
</dbReference>
<evidence type="ECO:0000256" key="2">
    <source>
        <dbReference type="ARBA" id="ARBA00022771"/>
    </source>
</evidence>
<keyword evidence="3" id="KW-0862">Zinc</keyword>
<dbReference type="SUPFAM" id="SSF57850">
    <property type="entry name" value="RING/U-box"/>
    <property type="match status" value="1"/>
</dbReference>
<dbReference type="GO" id="GO:0000795">
    <property type="term" value="C:synaptonemal complex"/>
    <property type="evidence" value="ECO:0007669"/>
    <property type="project" value="InterPro"/>
</dbReference>
<dbReference type="PANTHER" id="PTHR14305:SF0">
    <property type="entry name" value="E3 UBIQUITIN-PROTEIN LIGASE CCNB1IP1"/>
    <property type="match status" value="1"/>
</dbReference>
<dbReference type="Pfam" id="PF14634">
    <property type="entry name" value="zf-RING_5"/>
    <property type="match status" value="1"/>
</dbReference>
<evidence type="ECO:0000256" key="3">
    <source>
        <dbReference type="ARBA" id="ARBA00022833"/>
    </source>
</evidence>
<dbReference type="OrthoDB" id="441210at2759"/>
<feature type="region of interest" description="Disordered" evidence="6">
    <location>
        <begin position="270"/>
        <end position="289"/>
    </location>
</feature>
<feature type="compositionally biased region" description="Polar residues" evidence="6">
    <location>
        <begin position="360"/>
        <end position="386"/>
    </location>
</feature>
<evidence type="ECO:0000259" key="7">
    <source>
        <dbReference type="PROSITE" id="PS50089"/>
    </source>
</evidence>
<feature type="coiled-coil region" evidence="5">
    <location>
        <begin position="142"/>
        <end position="218"/>
    </location>
</feature>
<dbReference type="PROSITE" id="PS00518">
    <property type="entry name" value="ZF_RING_1"/>
    <property type="match status" value="1"/>
</dbReference>
<feature type="domain" description="RING-type" evidence="7">
    <location>
        <begin position="38"/>
        <end position="79"/>
    </location>
</feature>
<dbReference type="SMART" id="SM00184">
    <property type="entry name" value="RING"/>
    <property type="match status" value="1"/>
</dbReference>
<gene>
    <name evidence="8" type="ORF">BT63DRAFT_472249</name>
</gene>
<accession>A0A6A6U6G0</accession>
<protein>
    <recommendedName>
        <fullName evidence="7">RING-type domain-containing protein</fullName>
    </recommendedName>
</protein>
<dbReference type="InterPro" id="IPR017907">
    <property type="entry name" value="Znf_RING_CS"/>
</dbReference>
<dbReference type="PROSITE" id="PS50089">
    <property type="entry name" value="ZF_RING_2"/>
    <property type="match status" value="1"/>
</dbReference>
<organism evidence="8 9">
    <name type="scientific">Microthyrium microscopicum</name>
    <dbReference type="NCBI Taxonomy" id="703497"/>
    <lineage>
        <taxon>Eukaryota</taxon>
        <taxon>Fungi</taxon>
        <taxon>Dikarya</taxon>
        <taxon>Ascomycota</taxon>
        <taxon>Pezizomycotina</taxon>
        <taxon>Dothideomycetes</taxon>
        <taxon>Dothideomycetes incertae sedis</taxon>
        <taxon>Microthyriales</taxon>
        <taxon>Microthyriaceae</taxon>
        <taxon>Microthyrium</taxon>
    </lineage>
</organism>
<reference evidence="8" key="1">
    <citation type="journal article" date="2020" name="Stud. Mycol.">
        <title>101 Dothideomycetes genomes: a test case for predicting lifestyles and emergence of pathogens.</title>
        <authorList>
            <person name="Haridas S."/>
            <person name="Albert R."/>
            <person name="Binder M."/>
            <person name="Bloem J."/>
            <person name="Labutti K."/>
            <person name="Salamov A."/>
            <person name="Andreopoulos B."/>
            <person name="Baker S."/>
            <person name="Barry K."/>
            <person name="Bills G."/>
            <person name="Bluhm B."/>
            <person name="Cannon C."/>
            <person name="Castanera R."/>
            <person name="Culley D."/>
            <person name="Daum C."/>
            <person name="Ezra D."/>
            <person name="Gonzalez J."/>
            <person name="Henrissat B."/>
            <person name="Kuo A."/>
            <person name="Liang C."/>
            <person name="Lipzen A."/>
            <person name="Lutzoni F."/>
            <person name="Magnuson J."/>
            <person name="Mondo S."/>
            <person name="Nolan M."/>
            <person name="Ohm R."/>
            <person name="Pangilinan J."/>
            <person name="Park H.-J."/>
            <person name="Ramirez L."/>
            <person name="Alfaro M."/>
            <person name="Sun H."/>
            <person name="Tritt A."/>
            <person name="Yoshinaga Y."/>
            <person name="Zwiers L.-H."/>
            <person name="Turgeon B."/>
            <person name="Goodwin S."/>
            <person name="Spatafora J."/>
            <person name="Crous P."/>
            <person name="Grigoriev I."/>
        </authorList>
    </citation>
    <scope>NUCLEOTIDE SEQUENCE</scope>
    <source>
        <strain evidence="8">CBS 115976</strain>
    </source>
</reference>
<evidence type="ECO:0000256" key="1">
    <source>
        <dbReference type="ARBA" id="ARBA00022723"/>
    </source>
</evidence>
<sequence length="386" mass="42583">MLTNLSAQFHGSTTANMNAQGQIPGLMELTMRCNQLDCRIELNETAVVTTCSHMFCLECAQAKSLFTTNRSARQCPACSIGLPAEDDCVATALNPREDYKTSILSGLSPAIIMECATRALAFYSYQASSAVSYQEYRTNSINRQANSKIHHLEDVIHQANGEIMKLRDALDTQQATIASLENKHLELSAAFKEKSRALSETQHKYQQLKAQAMATEMQYAASDDAEHSLRVSQTPGGRFSNTMRRTSAIPSQYSRVTSRDPMAVQDHQRARTRHSNVPMENGNALSPTRIPTLTNKEIAFGMTPSRQRPRTHIPQPIGEYSVQMPQSTTRVHASRGENFSPVLPTRHTNRSPGMGISGPSKRSTQDSVRVRGLNNSGSRGPSGYSF</sequence>
<feature type="region of interest" description="Disordered" evidence="6">
    <location>
        <begin position="219"/>
        <end position="243"/>
    </location>
</feature>
<keyword evidence="1" id="KW-0479">Metal-binding</keyword>
<keyword evidence="5" id="KW-0175">Coiled coil</keyword>
<evidence type="ECO:0000313" key="9">
    <source>
        <dbReference type="Proteomes" id="UP000799302"/>
    </source>
</evidence>
<dbReference type="InterPro" id="IPR001841">
    <property type="entry name" value="Znf_RING"/>
</dbReference>
<dbReference type="InterPro" id="IPR042448">
    <property type="entry name" value="CCNB1IP1"/>
</dbReference>
<dbReference type="Gene3D" id="3.30.40.10">
    <property type="entry name" value="Zinc/RING finger domain, C3HC4 (zinc finger)"/>
    <property type="match status" value="1"/>
</dbReference>
<proteinExistence type="predicted"/>
<evidence type="ECO:0000256" key="6">
    <source>
        <dbReference type="SAM" id="MobiDB-lite"/>
    </source>
</evidence>
<name>A0A6A6U6G0_9PEZI</name>
<keyword evidence="2 4" id="KW-0863">Zinc-finger</keyword>
<feature type="compositionally biased region" description="Polar residues" evidence="6">
    <location>
        <begin position="230"/>
        <end position="243"/>
    </location>
</feature>
<dbReference type="GO" id="GO:0008270">
    <property type="term" value="F:zinc ion binding"/>
    <property type="evidence" value="ECO:0007669"/>
    <property type="project" value="UniProtKB-KW"/>
</dbReference>
<evidence type="ECO:0000313" key="8">
    <source>
        <dbReference type="EMBL" id="KAF2667520.1"/>
    </source>
</evidence>
<keyword evidence="9" id="KW-1185">Reference proteome</keyword>
<dbReference type="EMBL" id="MU004237">
    <property type="protein sequence ID" value="KAF2667520.1"/>
    <property type="molecule type" value="Genomic_DNA"/>
</dbReference>
<dbReference type="PANTHER" id="PTHR14305">
    <property type="entry name" value="E3 UBIQUITIN-PROTEIN LIGASE CCNB1IP1"/>
    <property type="match status" value="1"/>
</dbReference>
<evidence type="ECO:0000256" key="5">
    <source>
        <dbReference type="SAM" id="Coils"/>
    </source>
</evidence>
<dbReference type="GO" id="GO:0061630">
    <property type="term" value="F:ubiquitin protein ligase activity"/>
    <property type="evidence" value="ECO:0007669"/>
    <property type="project" value="InterPro"/>
</dbReference>
<evidence type="ECO:0000256" key="4">
    <source>
        <dbReference type="PROSITE-ProRule" id="PRU00175"/>
    </source>
</evidence>